<keyword evidence="3" id="KW-0436">Ligase</keyword>
<dbReference type="GO" id="GO:0016878">
    <property type="term" value="F:acid-thiol ligase activity"/>
    <property type="evidence" value="ECO:0007669"/>
    <property type="project" value="UniProtKB-ARBA"/>
</dbReference>
<dbReference type="PANTHER" id="PTHR43767:SF1">
    <property type="entry name" value="NONRIBOSOMAL PEPTIDE SYNTHASE PES1 (EUROFUNG)-RELATED"/>
    <property type="match status" value="1"/>
</dbReference>
<evidence type="ECO:0000259" key="2">
    <source>
        <dbReference type="Pfam" id="PF13193"/>
    </source>
</evidence>
<dbReference type="Gene3D" id="3.40.50.12780">
    <property type="entry name" value="N-terminal domain of ligase-like"/>
    <property type="match status" value="1"/>
</dbReference>
<dbReference type="Gene3D" id="3.30.300.30">
    <property type="match status" value="1"/>
</dbReference>
<dbReference type="InterPro" id="IPR050237">
    <property type="entry name" value="ATP-dep_AMP-bd_enzyme"/>
</dbReference>
<reference evidence="3" key="1">
    <citation type="submission" date="2018-07" db="EMBL/GenBank/DDBJ databases">
        <authorList>
            <consortium name="Genoscope - CEA"/>
            <person name="William W."/>
        </authorList>
    </citation>
    <scope>NUCLEOTIDE SEQUENCE</scope>
    <source>
        <strain evidence="3">IK1</strain>
    </source>
</reference>
<sequence length="548" mass="60907">MGQRNGRNIFATFAAMAEKQGRNAAVIYLGTRYSYARVRDMAERFAAALQGLGLAPGDRVMLYLPNSIQWVVAWLGIQRAGAAAVPITPIYTPYDLRYIANDSGTGTVVCADTNFGYVTRIMPETGIQRIIVAKMADLLPWWKRSFGYLFDVVPKGKTAQGPHVYGFRRMLSGRPGKAAGEALPARSGADTAEILYTGGTTKHPKGVPMSHELFLTSAMEQIKVSEPLFPPEENVILGNAPLFHILGQTCSLATLLVGGCLMLQPKVNLDATFDAIQRFKARTMIGVPALYRMILEHNRLDQYDLGSVDYWYSAGDVLPLEVAKRWRERFGKPIYQGYGSTETCGGITMCPTDVENPPGSVGRVVPSKTVRLVDPATLEEVPTGEPGELLVHSEHMVRTYLNKPEETAESFIEREGRLWYRTGDIMKMDEEGNLYFVDRTVDTIKHKGYRVSASEIEAVLQEHPAVIGSCVVGVPDKKVGERIKAFVVLKEDVKGITGYDLIKFCREKLVDYKVPQYIEFRDMLPKSKVGKLLRREVRSEGQRRADVG</sequence>
<name>A0A653A518_UNCDX</name>
<evidence type="ECO:0000259" key="1">
    <source>
        <dbReference type="Pfam" id="PF00501"/>
    </source>
</evidence>
<dbReference type="InterPro" id="IPR042099">
    <property type="entry name" value="ANL_N_sf"/>
</dbReference>
<accession>A0A653A518</accession>
<dbReference type="InterPro" id="IPR045851">
    <property type="entry name" value="AMP-bd_C_sf"/>
</dbReference>
<dbReference type="EMBL" id="UPXX01000018">
    <property type="protein sequence ID" value="VBB43140.1"/>
    <property type="molecule type" value="Genomic_DNA"/>
</dbReference>
<dbReference type="AlphaFoldDB" id="A0A653A518"/>
<gene>
    <name evidence="3" type="ORF">TRIP_B250235</name>
</gene>
<organism evidence="3">
    <name type="scientific">Uncultured Desulfatiglans sp</name>
    <dbReference type="NCBI Taxonomy" id="1748965"/>
    <lineage>
        <taxon>Bacteria</taxon>
        <taxon>Pseudomonadati</taxon>
        <taxon>Thermodesulfobacteriota</taxon>
        <taxon>Desulfobacteria</taxon>
        <taxon>Desulfatiglandales</taxon>
        <taxon>Desulfatiglandaceae</taxon>
        <taxon>Desulfatiglans</taxon>
        <taxon>environmental samples</taxon>
    </lineage>
</organism>
<proteinExistence type="predicted"/>
<dbReference type="InterPro" id="IPR000873">
    <property type="entry name" value="AMP-dep_synth/lig_dom"/>
</dbReference>
<feature type="domain" description="AMP-dependent synthetase/ligase" evidence="1">
    <location>
        <begin position="15"/>
        <end position="401"/>
    </location>
</feature>
<dbReference type="SUPFAM" id="SSF56801">
    <property type="entry name" value="Acetyl-CoA synthetase-like"/>
    <property type="match status" value="1"/>
</dbReference>
<dbReference type="PANTHER" id="PTHR43767">
    <property type="entry name" value="LONG-CHAIN-FATTY-ACID--COA LIGASE"/>
    <property type="match status" value="1"/>
</dbReference>
<evidence type="ECO:0000313" key="3">
    <source>
        <dbReference type="EMBL" id="VBB43140.1"/>
    </source>
</evidence>
<protein>
    <submittedName>
        <fullName evidence="3">Putative long-chain-fatty-acid--CoA ligase</fullName>
    </submittedName>
</protein>
<dbReference type="Pfam" id="PF00501">
    <property type="entry name" value="AMP-binding"/>
    <property type="match status" value="1"/>
</dbReference>
<dbReference type="Pfam" id="PF13193">
    <property type="entry name" value="AMP-binding_C"/>
    <property type="match status" value="1"/>
</dbReference>
<dbReference type="InterPro" id="IPR025110">
    <property type="entry name" value="AMP-bd_C"/>
</dbReference>
<feature type="domain" description="AMP-binding enzyme C-terminal" evidence="2">
    <location>
        <begin position="455"/>
        <end position="531"/>
    </location>
</feature>